<dbReference type="SUPFAM" id="SSF52540">
    <property type="entry name" value="P-loop containing nucleoside triphosphate hydrolases"/>
    <property type="match status" value="1"/>
</dbReference>
<keyword evidence="12" id="KW-1185">Reference proteome</keyword>
<dbReference type="CDD" id="cd03257">
    <property type="entry name" value="ABC_NikE_OppD_transporters"/>
    <property type="match status" value="1"/>
</dbReference>
<evidence type="ECO:0000256" key="5">
    <source>
        <dbReference type="ARBA" id="ARBA00022519"/>
    </source>
</evidence>
<dbReference type="AlphaFoldDB" id="A0A3N2B9R8"/>
<organism evidence="11 12">
    <name type="scientific">Bogoriella caseilytica</name>
    <dbReference type="NCBI Taxonomy" id="56055"/>
    <lineage>
        <taxon>Bacteria</taxon>
        <taxon>Bacillati</taxon>
        <taxon>Actinomycetota</taxon>
        <taxon>Actinomycetes</taxon>
        <taxon>Micrococcales</taxon>
        <taxon>Bogoriellaceae</taxon>
        <taxon>Bogoriella</taxon>
    </lineage>
</organism>
<dbReference type="EMBL" id="RKHK01000001">
    <property type="protein sequence ID" value="ROR71948.1"/>
    <property type="molecule type" value="Genomic_DNA"/>
</dbReference>
<dbReference type="PANTHER" id="PTHR43297:SF14">
    <property type="entry name" value="ATPASE AAA-TYPE CORE DOMAIN-CONTAINING PROTEIN"/>
    <property type="match status" value="1"/>
</dbReference>
<evidence type="ECO:0000313" key="11">
    <source>
        <dbReference type="EMBL" id="ROR71948.1"/>
    </source>
</evidence>
<sequence length="273" mass="29343">MSLLEVRDLTVTTADQRRLLNGVSWEVDAGERLGVIGESGSGKSLTALAILGLLPEGLRATGRVRLGERELLGAPDRALRSVRGARIAMVFQEPLTALDPLMRVGHQLAGPLRLHRGLSRSAARSQARDLLTMAGLDETERVLRSFPWQLSGGQRQRVGIALALACEPEVLLADEPTTALDVTVQAKILELLHDLVEQTNTALVFISHDLPVVARLTEQLVVMRGGQVLEHTTVSRAMDSPGHAYTAELIDSARAVTDLGAAAPQAWQGEPDA</sequence>
<dbReference type="InterPro" id="IPR050388">
    <property type="entry name" value="ABC_Ni/Peptide_Import"/>
</dbReference>
<dbReference type="InterPro" id="IPR003593">
    <property type="entry name" value="AAA+_ATPase"/>
</dbReference>
<comment type="subcellular location">
    <subcellularLocation>
        <location evidence="1">Cell membrane</location>
        <topology evidence="1">Peripheral membrane protein</topology>
    </subcellularLocation>
</comment>
<evidence type="ECO:0000256" key="7">
    <source>
        <dbReference type="ARBA" id="ARBA00022840"/>
    </source>
</evidence>
<reference evidence="11 12" key="1">
    <citation type="submission" date="2018-11" db="EMBL/GenBank/DDBJ databases">
        <title>Sequencing the genomes of 1000 actinobacteria strains.</title>
        <authorList>
            <person name="Klenk H.-P."/>
        </authorList>
    </citation>
    <scope>NUCLEOTIDE SEQUENCE [LARGE SCALE GENOMIC DNA]</scope>
    <source>
        <strain evidence="11 12">DSM 11294</strain>
    </source>
</reference>
<evidence type="ECO:0000256" key="8">
    <source>
        <dbReference type="ARBA" id="ARBA00022967"/>
    </source>
</evidence>
<evidence type="ECO:0000256" key="6">
    <source>
        <dbReference type="ARBA" id="ARBA00022741"/>
    </source>
</evidence>
<dbReference type="InterPro" id="IPR027417">
    <property type="entry name" value="P-loop_NTPase"/>
</dbReference>
<dbReference type="Gene3D" id="3.40.50.300">
    <property type="entry name" value="P-loop containing nucleotide triphosphate hydrolases"/>
    <property type="match status" value="1"/>
</dbReference>
<evidence type="ECO:0000256" key="1">
    <source>
        <dbReference type="ARBA" id="ARBA00004202"/>
    </source>
</evidence>
<keyword evidence="9" id="KW-0472">Membrane</keyword>
<keyword evidence="4" id="KW-1003">Cell membrane</keyword>
<proteinExistence type="inferred from homology"/>
<accession>A0A3N2B9R8</accession>
<dbReference type="InterPro" id="IPR017871">
    <property type="entry name" value="ABC_transporter-like_CS"/>
</dbReference>
<dbReference type="PANTHER" id="PTHR43297">
    <property type="entry name" value="OLIGOPEPTIDE TRANSPORT ATP-BINDING PROTEIN APPD"/>
    <property type="match status" value="1"/>
</dbReference>
<evidence type="ECO:0000256" key="4">
    <source>
        <dbReference type="ARBA" id="ARBA00022475"/>
    </source>
</evidence>
<dbReference type="PROSITE" id="PS50893">
    <property type="entry name" value="ABC_TRANSPORTER_2"/>
    <property type="match status" value="1"/>
</dbReference>
<dbReference type="OrthoDB" id="3677453at2"/>
<dbReference type="InterPro" id="IPR003439">
    <property type="entry name" value="ABC_transporter-like_ATP-bd"/>
</dbReference>
<dbReference type="GO" id="GO:0016887">
    <property type="term" value="F:ATP hydrolysis activity"/>
    <property type="evidence" value="ECO:0007669"/>
    <property type="project" value="InterPro"/>
</dbReference>
<dbReference type="GO" id="GO:0005524">
    <property type="term" value="F:ATP binding"/>
    <property type="evidence" value="ECO:0007669"/>
    <property type="project" value="UniProtKB-KW"/>
</dbReference>
<dbReference type="Pfam" id="PF00005">
    <property type="entry name" value="ABC_tran"/>
    <property type="match status" value="1"/>
</dbReference>
<keyword evidence="3" id="KW-0813">Transport</keyword>
<gene>
    <name evidence="11" type="ORF">EDD31_0287</name>
</gene>
<comment type="caution">
    <text evidence="11">The sequence shown here is derived from an EMBL/GenBank/DDBJ whole genome shotgun (WGS) entry which is preliminary data.</text>
</comment>
<dbReference type="SMART" id="SM00382">
    <property type="entry name" value="AAA"/>
    <property type="match status" value="1"/>
</dbReference>
<dbReference type="GO" id="GO:0005886">
    <property type="term" value="C:plasma membrane"/>
    <property type="evidence" value="ECO:0007669"/>
    <property type="project" value="UniProtKB-SubCell"/>
</dbReference>
<name>A0A3N2B9R8_9MICO</name>
<evidence type="ECO:0000256" key="9">
    <source>
        <dbReference type="ARBA" id="ARBA00023136"/>
    </source>
</evidence>
<evidence type="ECO:0000256" key="3">
    <source>
        <dbReference type="ARBA" id="ARBA00022448"/>
    </source>
</evidence>
<keyword evidence="6" id="KW-0547">Nucleotide-binding</keyword>
<keyword evidence="8" id="KW-1278">Translocase</keyword>
<feature type="domain" description="ABC transporter" evidence="10">
    <location>
        <begin position="4"/>
        <end position="250"/>
    </location>
</feature>
<protein>
    <submittedName>
        <fullName evidence="11">Peptide/nickel transport system ATP-binding protein</fullName>
    </submittedName>
</protein>
<evidence type="ECO:0000313" key="12">
    <source>
        <dbReference type="Proteomes" id="UP000280668"/>
    </source>
</evidence>
<evidence type="ECO:0000256" key="2">
    <source>
        <dbReference type="ARBA" id="ARBA00005417"/>
    </source>
</evidence>
<keyword evidence="7 11" id="KW-0067">ATP-binding</keyword>
<keyword evidence="5" id="KW-0997">Cell inner membrane</keyword>
<dbReference type="PROSITE" id="PS00211">
    <property type="entry name" value="ABC_TRANSPORTER_1"/>
    <property type="match status" value="1"/>
</dbReference>
<comment type="similarity">
    <text evidence="2">Belongs to the ABC transporter superfamily.</text>
</comment>
<evidence type="ECO:0000259" key="10">
    <source>
        <dbReference type="PROSITE" id="PS50893"/>
    </source>
</evidence>
<dbReference type="RefSeq" id="WP_123302594.1">
    <property type="nucleotide sequence ID" value="NZ_RKHK01000001.1"/>
</dbReference>
<dbReference type="Proteomes" id="UP000280668">
    <property type="component" value="Unassembled WGS sequence"/>
</dbReference>